<reference evidence="2" key="1">
    <citation type="journal article" date="2019" name="Int. J. Syst. Evol. Microbiol.">
        <title>The Global Catalogue of Microorganisms (GCM) 10K type strain sequencing project: providing services to taxonomists for standard genome sequencing and annotation.</title>
        <authorList>
            <consortium name="The Broad Institute Genomics Platform"/>
            <consortium name="The Broad Institute Genome Sequencing Center for Infectious Disease"/>
            <person name="Wu L."/>
            <person name="Ma J."/>
        </authorList>
    </citation>
    <scope>NUCLEOTIDE SEQUENCE [LARGE SCALE GENOMIC DNA]</scope>
    <source>
        <strain evidence="2">CGMCC 1.6375</strain>
    </source>
</reference>
<organism evidence="1 2">
    <name type="scientific">Dyadobacter beijingensis</name>
    <dbReference type="NCBI Taxonomy" id="365489"/>
    <lineage>
        <taxon>Bacteria</taxon>
        <taxon>Pseudomonadati</taxon>
        <taxon>Bacteroidota</taxon>
        <taxon>Cytophagia</taxon>
        <taxon>Cytophagales</taxon>
        <taxon>Spirosomataceae</taxon>
        <taxon>Dyadobacter</taxon>
    </lineage>
</organism>
<keyword evidence="2" id="KW-1185">Reference proteome</keyword>
<protein>
    <submittedName>
        <fullName evidence="1">Uncharacterized protein</fullName>
    </submittedName>
</protein>
<evidence type="ECO:0000313" key="2">
    <source>
        <dbReference type="Proteomes" id="UP000632339"/>
    </source>
</evidence>
<gene>
    <name evidence="1" type="ORF">GCM10010967_37010</name>
</gene>
<sequence>MHAYTLLLLILNVMKKSNIFAFIELTKLVDELKGDQSKIRQKLKSQSAYFNIIEPRYFSEGLIGEWESILSMIKQKGAKVNEEGRVVSNAVSNTIDHLSDNECQSLVARVHSIYDSVRKEFQ</sequence>
<proteinExistence type="predicted"/>
<accession>A0ABQ2I3P6</accession>
<dbReference type="EMBL" id="BMLI01000002">
    <property type="protein sequence ID" value="GGM99630.1"/>
    <property type="molecule type" value="Genomic_DNA"/>
</dbReference>
<name>A0ABQ2I3P6_9BACT</name>
<comment type="caution">
    <text evidence="1">The sequence shown here is derived from an EMBL/GenBank/DDBJ whole genome shotgun (WGS) entry which is preliminary data.</text>
</comment>
<evidence type="ECO:0000313" key="1">
    <source>
        <dbReference type="EMBL" id="GGM99630.1"/>
    </source>
</evidence>
<dbReference type="Proteomes" id="UP000632339">
    <property type="component" value="Unassembled WGS sequence"/>
</dbReference>